<dbReference type="InterPro" id="IPR059180">
    <property type="entry name" value="3D_YorM"/>
</dbReference>
<dbReference type="EMBL" id="BJON01000026">
    <property type="protein sequence ID" value="GED72226.1"/>
    <property type="molecule type" value="Genomic_DNA"/>
</dbReference>
<keyword evidence="7" id="KW-1185">Reference proteome</keyword>
<evidence type="ECO:0000313" key="5">
    <source>
        <dbReference type="EMBL" id="KNB72179.1"/>
    </source>
</evidence>
<gene>
    <name evidence="5" type="ORF">ADS79_09665</name>
    <name evidence="4" type="ORF">BRE01_59280</name>
</gene>
<feature type="domain" description="SLH" evidence="3">
    <location>
        <begin position="28"/>
        <end position="89"/>
    </location>
</feature>
<feature type="domain" description="SLH" evidence="3">
    <location>
        <begin position="161"/>
        <end position="224"/>
    </location>
</feature>
<dbReference type="GO" id="GO:0004553">
    <property type="term" value="F:hydrolase activity, hydrolyzing O-glycosyl compounds"/>
    <property type="evidence" value="ECO:0007669"/>
    <property type="project" value="InterPro"/>
</dbReference>
<dbReference type="PANTHER" id="PTHR39160:SF4">
    <property type="entry name" value="RESUSCITATION-PROMOTING FACTOR RPFB"/>
    <property type="match status" value="1"/>
</dbReference>
<dbReference type="InterPro" id="IPR051933">
    <property type="entry name" value="Resuscitation_pf_RpfB"/>
</dbReference>
<dbReference type="PROSITE" id="PS51272">
    <property type="entry name" value="SLH"/>
    <property type="match status" value="3"/>
</dbReference>
<dbReference type="Proteomes" id="UP000319578">
    <property type="component" value="Unassembled WGS sequence"/>
</dbReference>
<evidence type="ECO:0000259" key="3">
    <source>
        <dbReference type="PROSITE" id="PS51272"/>
    </source>
</evidence>
<evidence type="ECO:0000256" key="1">
    <source>
        <dbReference type="ARBA" id="ARBA00022729"/>
    </source>
</evidence>
<dbReference type="SUPFAM" id="SSF50685">
    <property type="entry name" value="Barwin-like endoglucanases"/>
    <property type="match status" value="1"/>
</dbReference>
<dbReference type="EMBL" id="LGIQ01000007">
    <property type="protein sequence ID" value="KNB72179.1"/>
    <property type="molecule type" value="Genomic_DNA"/>
</dbReference>
<dbReference type="Proteomes" id="UP000036834">
    <property type="component" value="Unassembled WGS sequence"/>
</dbReference>
<dbReference type="InterPro" id="IPR036908">
    <property type="entry name" value="RlpA-like_sf"/>
</dbReference>
<keyword evidence="1 2" id="KW-0732">Signal</keyword>
<organism evidence="5 6">
    <name type="scientific">Brevibacillus reuszeri</name>
    <dbReference type="NCBI Taxonomy" id="54915"/>
    <lineage>
        <taxon>Bacteria</taxon>
        <taxon>Bacillati</taxon>
        <taxon>Bacillota</taxon>
        <taxon>Bacilli</taxon>
        <taxon>Bacillales</taxon>
        <taxon>Paenibacillaceae</taxon>
        <taxon>Brevibacillus</taxon>
    </lineage>
</organism>
<evidence type="ECO:0000313" key="6">
    <source>
        <dbReference type="Proteomes" id="UP000036834"/>
    </source>
</evidence>
<sequence>MKKMLILASLVALTLVGTPAVEAETNTNTATPYADIAGHWAEKEIEKCYIAGAVGTSGDFRPDEAVTRIELLTMFVKAKGIEPVQTNQSSFKDIPADSWMTPYAEIAYRLGIVHGQKQGKDIYLRPNEPVQREELVSMLIRSAGNSGAVNQLKWSTTVQALAKFPDGNRIQEADQRPFVYALQNGMMNAYADGTLQPQKLMTRAEAATYAAFHLLPGKASEQKTLANGTSYRQVMTVQTTAYSYATDKILSYLEYPLREGVVAVDPKIIPLGSHLYIEGYGYAVAADIGGAVKDQHVDLYLPTLSDAENYGLKKGVQVFLLD</sequence>
<feature type="chain" id="PRO_5005533598" description="SLH domain-containing protein" evidence="2">
    <location>
        <begin position="24"/>
        <end position="322"/>
    </location>
</feature>
<name>A0A0K9YTY7_9BACL</name>
<reference evidence="5" key="2">
    <citation type="submission" date="2015-07" db="EMBL/GenBank/DDBJ databases">
        <title>MeaNS - Measles Nucleotide Surveillance Program.</title>
        <authorList>
            <person name="Tran T."/>
            <person name="Druce J."/>
        </authorList>
    </citation>
    <scope>NUCLEOTIDE SEQUENCE</scope>
    <source>
        <strain evidence="5">DSM 9887</strain>
    </source>
</reference>
<dbReference type="PANTHER" id="PTHR39160">
    <property type="entry name" value="CELL WALL-BINDING PROTEIN YOCH"/>
    <property type="match status" value="1"/>
</dbReference>
<dbReference type="OrthoDB" id="9798935at2"/>
<dbReference type="PATRIC" id="fig|54915.3.peg.848"/>
<evidence type="ECO:0000313" key="7">
    <source>
        <dbReference type="Proteomes" id="UP000319578"/>
    </source>
</evidence>
<comment type="caution">
    <text evidence="5">The sequence shown here is derived from an EMBL/GenBank/DDBJ whole genome shotgun (WGS) entry which is preliminary data.</text>
</comment>
<dbReference type="Gene3D" id="2.40.40.10">
    <property type="entry name" value="RlpA-like domain"/>
    <property type="match status" value="1"/>
</dbReference>
<evidence type="ECO:0000256" key="2">
    <source>
        <dbReference type="SAM" id="SignalP"/>
    </source>
</evidence>
<evidence type="ECO:0000313" key="4">
    <source>
        <dbReference type="EMBL" id="GED72226.1"/>
    </source>
</evidence>
<dbReference type="InterPro" id="IPR001119">
    <property type="entry name" value="SLH_dom"/>
</dbReference>
<proteinExistence type="predicted"/>
<reference evidence="6" key="1">
    <citation type="submission" date="2015-07" db="EMBL/GenBank/DDBJ databases">
        <title>Genome sequencing project for genomic taxonomy and phylogenomics of Bacillus-like bacteria.</title>
        <authorList>
            <person name="Liu B."/>
            <person name="Wang J."/>
            <person name="Zhu Y."/>
            <person name="Liu G."/>
            <person name="Chen Q."/>
            <person name="Chen Z."/>
            <person name="Lan J."/>
            <person name="Che J."/>
            <person name="Ge C."/>
            <person name="Shi H."/>
            <person name="Pan Z."/>
            <person name="Liu X."/>
        </authorList>
    </citation>
    <scope>NUCLEOTIDE SEQUENCE [LARGE SCALE GENOMIC DNA]</scope>
    <source>
        <strain evidence="6">DSM 9887</strain>
    </source>
</reference>
<dbReference type="Pfam" id="PF00395">
    <property type="entry name" value="SLH"/>
    <property type="match status" value="3"/>
</dbReference>
<dbReference type="InterPro" id="IPR010611">
    <property type="entry name" value="3D_dom"/>
</dbReference>
<dbReference type="GO" id="GO:0019867">
    <property type="term" value="C:outer membrane"/>
    <property type="evidence" value="ECO:0007669"/>
    <property type="project" value="InterPro"/>
</dbReference>
<feature type="signal peptide" evidence="2">
    <location>
        <begin position="1"/>
        <end position="23"/>
    </location>
</feature>
<feature type="domain" description="SLH" evidence="3">
    <location>
        <begin position="90"/>
        <end position="153"/>
    </location>
</feature>
<dbReference type="STRING" id="54915.ADS79_09665"/>
<dbReference type="CDD" id="cd14667">
    <property type="entry name" value="3D_containing_proteins"/>
    <property type="match status" value="1"/>
</dbReference>
<protein>
    <recommendedName>
        <fullName evidence="3">SLH domain-containing protein</fullName>
    </recommendedName>
</protein>
<accession>A0A0K9YTY7</accession>
<reference evidence="4 7" key="3">
    <citation type="submission" date="2019-06" db="EMBL/GenBank/DDBJ databases">
        <title>Whole genome shotgun sequence of Brevibacillus reuszeri NBRC 15719.</title>
        <authorList>
            <person name="Hosoyama A."/>
            <person name="Uohara A."/>
            <person name="Ohji S."/>
            <person name="Ichikawa N."/>
        </authorList>
    </citation>
    <scope>NUCLEOTIDE SEQUENCE [LARGE SCALE GENOMIC DNA]</scope>
    <source>
        <strain evidence="4 7">NBRC 15719</strain>
    </source>
</reference>
<dbReference type="GO" id="GO:0009254">
    <property type="term" value="P:peptidoglycan turnover"/>
    <property type="evidence" value="ECO:0007669"/>
    <property type="project" value="InterPro"/>
</dbReference>
<dbReference type="Pfam" id="PF06725">
    <property type="entry name" value="3D"/>
    <property type="match status" value="1"/>
</dbReference>
<dbReference type="AlphaFoldDB" id="A0A0K9YTY7"/>
<dbReference type="RefSeq" id="WP_049738226.1">
    <property type="nucleotide sequence ID" value="NZ_LGIQ01000007.1"/>
</dbReference>